<gene>
    <name evidence="6" type="ORF">SE15_08750</name>
</gene>
<evidence type="ECO:0000313" key="7">
    <source>
        <dbReference type="Proteomes" id="UP000050544"/>
    </source>
</evidence>
<keyword evidence="4" id="KW-0067">ATP-binding</keyword>
<evidence type="ECO:0000256" key="3">
    <source>
        <dbReference type="ARBA" id="ARBA00022741"/>
    </source>
</evidence>
<dbReference type="InterPro" id="IPR027417">
    <property type="entry name" value="P-loop_NTPase"/>
</dbReference>
<organism evidence="6 7">
    <name type="scientific">Thermanaerothrix daxensis</name>
    <dbReference type="NCBI Taxonomy" id="869279"/>
    <lineage>
        <taxon>Bacteria</taxon>
        <taxon>Bacillati</taxon>
        <taxon>Chloroflexota</taxon>
        <taxon>Anaerolineae</taxon>
        <taxon>Anaerolineales</taxon>
        <taxon>Anaerolineaceae</taxon>
        <taxon>Thermanaerothrix</taxon>
    </lineage>
</organism>
<dbReference type="RefSeq" id="WP_054521743.1">
    <property type="nucleotide sequence ID" value="NZ_LGKO01000005.1"/>
</dbReference>
<dbReference type="SUPFAM" id="SSF52540">
    <property type="entry name" value="P-loop containing nucleoside triphosphate hydrolases"/>
    <property type="match status" value="1"/>
</dbReference>
<dbReference type="AlphaFoldDB" id="A0A0P6Y062"/>
<feature type="domain" description="ABC transporter" evidence="5">
    <location>
        <begin position="4"/>
        <end position="231"/>
    </location>
</feature>
<reference evidence="6 7" key="1">
    <citation type="submission" date="2015-07" db="EMBL/GenBank/DDBJ databases">
        <title>Whole genome sequence of Thermanaerothrix daxensis DSM 23592.</title>
        <authorList>
            <person name="Hemp J."/>
            <person name="Ward L.M."/>
            <person name="Pace L.A."/>
            <person name="Fischer W.W."/>
        </authorList>
    </citation>
    <scope>NUCLEOTIDE SEQUENCE [LARGE SCALE GENOMIC DNA]</scope>
    <source>
        <strain evidence="6 7">GNS-1</strain>
    </source>
</reference>
<dbReference type="InterPro" id="IPR050763">
    <property type="entry name" value="ABC_transporter_ATP-binding"/>
</dbReference>
<dbReference type="InterPro" id="IPR025302">
    <property type="entry name" value="DrrA1/2-like_C"/>
</dbReference>
<dbReference type="PANTHER" id="PTHR42711">
    <property type="entry name" value="ABC TRANSPORTER ATP-BINDING PROTEIN"/>
    <property type="match status" value="1"/>
</dbReference>
<dbReference type="STRING" id="869279.SE15_08750"/>
<keyword evidence="2" id="KW-0813">Transport</keyword>
<evidence type="ECO:0000256" key="2">
    <source>
        <dbReference type="ARBA" id="ARBA00022448"/>
    </source>
</evidence>
<comment type="caution">
    <text evidence="6">The sequence shown here is derived from an EMBL/GenBank/DDBJ whole genome shotgun (WGS) entry which is preliminary data.</text>
</comment>
<dbReference type="InterPro" id="IPR003593">
    <property type="entry name" value="AAA+_ATPase"/>
</dbReference>
<keyword evidence="3" id="KW-0547">Nucleotide-binding</keyword>
<evidence type="ECO:0000256" key="1">
    <source>
        <dbReference type="ARBA" id="ARBA00005417"/>
    </source>
</evidence>
<dbReference type="PROSITE" id="PS50893">
    <property type="entry name" value="ABC_TRANSPORTER_2"/>
    <property type="match status" value="1"/>
</dbReference>
<accession>A0A0P6Y062</accession>
<dbReference type="PROSITE" id="PS00211">
    <property type="entry name" value="ABC_TRANSPORTER_1"/>
    <property type="match status" value="1"/>
</dbReference>
<evidence type="ECO:0000256" key="4">
    <source>
        <dbReference type="ARBA" id="ARBA00022840"/>
    </source>
</evidence>
<dbReference type="OrthoDB" id="9801987at2"/>
<dbReference type="PATRIC" id="fig|869279.4.peg.1354"/>
<dbReference type="GO" id="GO:0005524">
    <property type="term" value="F:ATP binding"/>
    <property type="evidence" value="ECO:0007669"/>
    <property type="project" value="UniProtKB-KW"/>
</dbReference>
<dbReference type="InterPro" id="IPR003439">
    <property type="entry name" value="ABC_transporter-like_ATP-bd"/>
</dbReference>
<dbReference type="Proteomes" id="UP000050544">
    <property type="component" value="Unassembled WGS sequence"/>
</dbReference>
<name>A0A0P6Y062_9CHLR</name>
<dbReference type="PANTHER" id="PTHR42711:SF5">
    <property type="entry name" value="ABC TRANSPORTER ATP-BINDING PROTEIN NATA"/>
    <property type="match status" value="1"/>
</dbReference>
<evidence type="ECO:0000259" key="5">
    <source>
        <dbReference type="PROSITE" id="PS50893"/>
    </source>
</evidence>
<sequence>MSTVKVNQITKRFGNQQVVDHVSFEVQRGEIFGLLGPNGAGKTTTIRIILDIFKPDSGEVEVLGGPMNEEKKNRIGYLPEERGLYQDISLEVCLNYLARLKGLKPTEAAHRIEQSLKRFDLYEHRKKKVKALSKGMQQKAQLIATLVHDPELIIVDEPFSALDPVNTQMVKDLLREERERGKTIIMCTHQMHQVEELCDRLVLINHGKVMLYGDLDGIRRRYAARKILVCPLGDLPADLPGVQRIERENSGYLLHLTEHTHPQAILKHLVEQGVALERFEVALPTLDEIFIQIVTARGEPL</sequence>
<protein>
    <submittedName>
        <fullName evidence="6">Sodium ABC transporter</fullName>
    </submittedName>
</protein>
<dbReference type="InterPro" id="IPR017871">
    <property type="entry name" value="ABC_transporter-like_CS"/>
</dbReference>
<dbReference type="GO" id="GO:0016887">
    <property type="term" value="F:ATP hydrolysis activity"/>
    <property type="evidence" value="ECO:0007669"/>
    <property type="project" value="InterPro"/>
</dbReference>
<dbReference type="SMART" id="SM00382">
    <property type="entry name" value="AAA"/>
    <property type="match status" value="1"/>
</dbReference>
<dbReference type="Gene3D" id="3.40.50.300">
    <property type="entry name" value="P-loop containing nucleotide triphosphate hydrolases"/>
    <property type="match status" value="1"/>
</dbReference>
<comment type="similarity">
    <text evidence="1">Belongs to the ABC transporter superfamily.</text>
</comment>
<dbReference type="Pfam" id="PF00005">
    <property type="entry name" value="ABC_tran"/>
    <property type="match status" value="1"/>
</dbReference>
<keyword evidence="7" id="KW-1185">Reference proteome</keyword>
<evidence type="ECO:0000313" key="6">
    <source>
        <dbReference type="EMBL" id="KPL82286.1"/>
    </source>
</evidence>
<dbReference type="Pfam" id="PF13732">
    <property type="entry name" value="DrrA1-3_C"/>
    <property type="match status" value="1"/>
</dbReference>
<proteinExistence type="inferred from homology"/>
<dbReference type="EMBL" id="LGKO01000005">
    <property type="protein sequence ID" value="KPL82286.1"/>
    <property type="molecule type" value="Genomic_DNA"/>
</dbReference>